<evidence type="ECO:0000256" key="3">
    <source>
        <dbReference type="ARBA" id="ARBA00022490"/>
    </source>
</evidence>
<name>A0A415HAA4_9FIRM</name>
<dbReference type="GO" id="GO:0004519">
    <property type="term" value="F:endonuclease activity"/>
    <property type="evidence" value="ECO:0007669"/>
    <property type="project" value="UniProtKB-KW"/>
</dbReference>
<comment type="similarity">
    <text evidence="12">Belongs to the RecU family.</text>
</comment>
<evidence type="ECO:0000256" key="2">
    <source>
        <dbReference type="ARBA" id="ARBA00004496"/>
    </source>
</evidence>
<evidence type="ECO:0000256" key="13">
    <source>
        <dbReference type="ARBA" id="ARBA00029523"/>
    </source>
</evidence>
<dbReference type="InterPro" id="IPR004612">
    <property type="entry name" value="Resolv_RecU"/>
</dbReference>
<organism evidence="15 16">
    <name type="scientific">Dorea formicigenerans</name>
    <dbReference type="NCBI Taxonomy" id="39486"/>
    <lineage>
        <taxon>Bacteria</taxon>
        <taxon>Bacillati</taxon>
        <taxon>Bacillota</taxon>
        <taxon>Clostridia</taxon>
        <taxon>Lachnospirales</taxon>
        <taxon>Lachnospiraceae</taxon>
        <taxon>Dorea</taxon>
    </lineage>
</organism>
<accession>A0A415HAA4</accession>
<keyword evidence="7" id="KW-0227">DNA damage</keyword>
<keyword evidence="11" id="KW-0234">DNA repair</keyword>
<feature type="region of interest" description="Disordered" evidence="14">
    <location>
        <begin position="1"/>
        <end position="21"/>
    </location>
</feature>
<keyword evidence="6" id="KW-0255">Endonuclease</keyword>
<dbReference type="Proteomes" id="UP000284152">
    <property type="component" value="Unassembled WGS sequence"/>
</dbReference>
<evidence type="ECO:0000256" key="4">
    <source>
        <dbReference type="ARBA" id="ARBA00022722"/>
    </source>
</evidence>
<dbReference type="Pfam" id="PF03838">
    <property type="entry name" value="RecU"/>
    <property type="match status" value="1"/>
</dbReference>
<proteinExistence type="inferred from homology"/>
<keyword evidence="10" id="KW-0233">DNA recombination</keyword>
<evidence type="ECO:0000256" key="8">
    <source>
        <dbReference type="ARBA" id="ARBA00022801"/>
    </source>
</evidence>
<dbReference type="InterPro" id="IPR011856">
    <property type="entry name" value="tRNA_endonuc-like_dom_sf"/>
</dbReference>
<protein>
    <recommendedName>
        <fullName evidence="13">Holliday junction resolvase RecU</fullName>
    </recommendedName>
</protein>
<dbReference type="GO" id="GO:0016787">
    <property type="term" value="F:hydrolase activity"/>
    <property type="evidence" value="ECO:0007669"/>
    <property type="project" value="UniProtKB-KW"/>
</dbReference>
<evidence type="ECO:0000256" key="11">
    <source>
        <dbReference type="ARBA" id="ARBA00023204"/>
    </source>
</evidence>
<dbReference type="SUPFAM" id="SSF52980">
    <property type="entry name" value="Restriction endonuclease-like"/>
    <property type="match status" value="1"/>
</dbReference>
<dbReference type="GO" id="GO:0003676">
    <property type="term" value="F:nucleic acid binding"/>
    <property type="evidence" value="ECO:0007669"/>
    <property type="project" value="InterPro"/>
</dbReference>
<dbReference type="InterPro" id="IPR011335">
    <property type="entry name" value="Restrct_endonuc-II-like"/>
</dbReference>
<evidence type="ECO:0000256" key="5">
    <source>
        <dbReference type="ARBA" id="ARBA00022723"/>
    </source>
</evidence>
<evidence type="ECO:0000256" key="9">
    <source>
        <dbReference type="ARBA" id="ARBA00022842"/>
    </source>
</evidence>
<dbReference type="GO" id="GO:0005737">
    <property type="term" value="C:cytoplasm"/>
    <property type="evidence" value="ECO:0007669"/>
    <property type="project" value="UniProtKB-SubCell"/>
</dbReference>
<dbReference type="AlphaFoldDB" id="A0A415HAA4"/>
<evidence type="ECO:0000313" key="16">
    <source>
        <dbReference type="Proteomes" id="UP000284152"/>
    </source>
</evidence>
<dbReference type="EMBL" id="QRNS01000003">
    <property type="protein sequence ID" value="RHK65555.1"/>
    <property type="molecule type" value="Genomic_DNA"/>
</dbReference>
<dbReference type="Gene3D" id="3.40.1350.10">
    <property type="match status" value="1"/>
</dbReference>
<dbReference type="GO" id="GO:0006310">
    <property type="term" value="P:DNA recombination"/>
    <property type="evidence" value="ECO:0007669"/>
    <property type="project" value="UniProtKB-KW"/>
</dbReference>
<reference evidence="15 16" key="1">
    <citation type="submission" date="2018-08" db="EMBL/GenBank/DDBJ databases">
        <title>A genome reference for cultivated species of the human gut microbiota.</title>
        <authorList>
            <person name="Zou Y."/>
            <person name="Xue W."/>
            <person name="Luo G."/>
        </authorList>
    </citation>
    <scope>NUCLEOTIDE SEQUENCE [LARGE SCALE GENOMIC DNA]</scope>
    <source>
        <strain evidence="15 16">AF42-21</strain>
    </source>
</reference>
<evidence type="ECO:0000256" key="6">
    <source>
        <dbReference type="ARBA" id="ARBA00022759"/>
    </source>
</evidence>
<evidence type="ECO:0000256" key="14">
    <source>
        <dbReference type="SAM" id="MobiDB-lite"/>
    </source>
</evidence>
<keyword evidence="4" id="KW-0540">Nuclease</keyword>
<evidence type="ECO:0000256" key="10">
    <source>
        <dbReference type="ARBA" id="ARBA00023172"/>
    </source>
</evidence>
<keyword evidence="9" id="KW-0460">Magnesium</keyword>
<comment type="subcellular location">
    <subcellularLocation>
        <location evidence="2">Cytoplasm</location>
    </subcellularLocation>
</comment>
<evidence type="ECO:0000256" key="12">
    <source>
        <dbReference type="ARBA" id="ARBA00023447"/>
    </source>
</evidence>
<evidence type="ECO:0000256" key="1">
    <source>
        <dbReference type="ARBA" id="ARBA00001946"/>
    </source>
</evidence>
<keyword evidence="5" id="KW-0479">Metal-binding</keyword>
<gene>
    <name evidence="15" type="ORF">DW054_02525</name>
</gene>
<evidence type="ECO:0000256" key="7">
    <source>
        <dbReference type="ARBA" id="ARBA00022763"/>
    </source>
</evidence>
<comment type="caution">
    <text evidence="15">The sequence shown here is derived from an EMBL/GenBank/DDBJ whole genome shotgun (WGS) entry which is preliminary data.</text>
</comment>
<keyword evidence="8" id="KW-0378">Hydrolase</keyword>
<dbReference type="GO" id="GO:0046872">
    <property type="term" value="F:metal ion binding"/>
    <property type="evidence" value="ECO:0007669"/>
    <property type="project" value="UniProtKB-KW"/>
</dbReference>
<keyword evidence="3" id="KW-0963">Cytoplasm</keyword>
<dbReference type="GO" id="GO:0006281">
    <property type="term" value="P:DNA repair"/>
    <property type="evidence" value="ECO:0007669"/>
    <property type="project" value="UniProtKB-KW"/>
</dbReference>
<evidence type="ECO:0000313" key="15">
    <source>
        <dbReference type="EMBL" id="RHK65555.1"/>
    </source>
</evidence>
<comment type="cofactor">
    <cofactor evidence="1">
        <name>Mg(2+)</name>
        <dbReference type="ChEBI" id="CHEBI:18420"/>
    </cofactor>
</comment>
<sequence length="203" mass="23504">MSNGRNSEGYPDPTPCEAERNIEYERRQQGRRAKYAGERFENMISAACNYYRSQNIADIEKTPEPMRPLKPYGDRRRGQYVAVFTKKAQNDYKGILNGGRCIAFEAKHTDADKIEASAVSDRQAELLENYEKMGASCFVLVSFKFEQFYRIPWSVWRDMKDIYGHKHLKRSEIQDYEIGLNHLGTLEFLKKTKGGTHNADTRA</sequence>